<dbReference type="InterPro" id="IPR036390">
    <property type="entry name" value="WH_DNA-bd_sf"/>
</dbReference>
<dbReference type="PANTHER" id="PTHR33169">
    <property type="entry name" value="PADR-FAMILY TRANSCRIPTIONAL REGULATOR"/>
    <property type="match status" value="1"/>
</dbReference>
<dbReference type="OrthoDB" id="9814826at2"/>
<dbReference type="InterPro" id="IPR005149">
    <property type="entry name" value="Tscrpt_reg_PadR_N"/>
</dbReference>
<protein>
    <submittedName>
        <fullName evidence="2">PadR family transcriptional regulator</fullName>
    </submittedName>
</protein>
<dbReference type="KEGG" id="pglu:A3958_01255"/>
<evidence type="ECO:0000313" key="3">
    <source>
        <dbReference type="Proteomes" id="UP000076796"/>
    </source>
</evidence>
<dbReference type="EMBL" id="LWMH01000002">
    <property type="protein sequence ID" value="KZS44110.1"/>
    <property type="molecule type" value="Genomic_DNA"/>
</dbReference>
<evidence type="ECO:0000313" key="2">
    <source>
        <dbReference type="EMBL" id="KZS44110.1"/>
    </source>
</evidence>
<name>A0A163F2G0_9BACL</name>
<feature type="domain" description="Transcription regulator PadR N-terminal" evidence="1">
    <location>
        <begin position="15"/>
        <end position="86"/>
    </location>
</feature>
<accession>A0A163F2G0</accession>
<dbReference type="InterPro" id="IPR036388">
    <property type="entry name" value="WH-like_DNA-bd_sf"/>
</dbReference>
<dbReference type="GeneID" id="97554313"/>
<keyword evidence="3" id="KW-1185">Reference proteome</keyword>
<dbReference type="Gene3D" id="1.10.10.10">
    <property type="entry name" value="Winged helix-like DNA-binding domain superfamily/Winged helix DNA-binding domain"/>
    <property type="match status" value="1"/>
</dbReference>
<sequence length="121" mass="13983">MDRTSLIKGHLEMCVLAILSNGKSYGYEIMKELEKHQLKLKGVGSIYPILSKLKDQRWVTDTREFSDSGKARVYYEITPNGRVFLDNKIQEWQELQQDIRSLLSANVQLYANGEERESGRS</sequence>
<proteinExistence type="predicted"/>
<dbReference type="PANTHER" id="PTHR33169:SF14">
    <property type="entry name" value="TRANSCRIPTIONAL REGULATOR RV3488"/>
    <property type="match status" value="1"/>
</dbReference>
<dbReference type="STRING" id="59843.A3958_01255"/>
<dbReference type="Pfam" id="PF03551">
    <property type="entry name" value="PadR"/>
    <property type="match status" value="1"/>
</dbReference>
<dbReference type="AlphaFoldDB" id="A0A163F2G0"/>
<comment type="caution">
    <text evidence="2">The sequence shown here is derived from an EMBL/GenBank/DDBJ whole genome shotgun (WGS) entry which is preliminary data.</text>
</comment>
<gene>
    <name evidence="2" type="ORF">AWU65_28995</name>
</gene>
<organism evidence="2 3">
    <name type="scientific">Paenibacillus glucanolyticus</name>
    <dbReference type="NCBI Taxonomy" id="59843"/>
    <lineage>
        <taxon>Bacteria</taxon>
        <taxon>Bacillati</taxon>
        <taxon>Bacillota</taxon>
        <taxon>Bacilli</taxon>
        <taxon>Bacillales</taxon>
        <taxon>Paenibacillaceae</taxon>
        <taxon>Paenibacillus</taxon>
    </lineage>
</organism>
<dbReference type="Proteomes" id="UP000076796">
    <property type="component" value="Unassembled WGS sequence"/>
</dbReference>
<reference evidence="2" key="1">
    <citation type="journal article" date="2016" name="Genome Announc.">
        <title>Draft genomes of two strains of Paenibacillus glucanolyticus with capability to degrade lignocellulose.</title>
        <authorList>
            <person name="Mathews S.L."/>
            <person name="Pawlak J."/>
            <person name="Grunden A.M."/>
        </authorList>
    </citation>
    <scope>NUCLEOTIDE SEQUENCE [LARGE SCALE GENOMIC DNA]</scope>
    <source>
        <strain evidence="2">SLM1</strain>
    </source>
</reference>
<dbReference type="InterPro" id="IPR052509">
    <property type="entry name" value="Metal_resp_DNA-bind_regulator"/>
</dbReference>
<evidence type="ECO:0000259" key="1">
    <source>
        <dbReference type="Pfam" id="PF03551"/>
    </source>
</evidence>
<dbReference type="RefSeq" id="WP_051449253.1">
    <property type="nucleotide sequence ID" value="NZ_CBCSBX010000008.1"/>
</dbReference>
<dbReference type="SUPFAM" id="SSF46785">
    <property type="entry name" value="Winged helix' DNA-binding domain"/>
    <property type="match status" value="1"/>
</dbReference>